<dbReference type="EMBL" id="CAIY01000027">
    <property type="protein sequence ID" value="CCH66786.1"/>
    <property type="molecule type" value="Genomic_DNA"/>
</dbReference>
<accession>M1X4W2</accession>
<sequence>MSLVTNNCQSGIIPTRITLNVKYGYNSQARMNYIHDSSDIYRRSFEIIKSEMNLDHLRPDLVVLVMRLIHACGMTDIVADISAHENLVAVGREVLAAGKPILCDTQMVAAGISRTKLHAKNPIICTLNEPEVKDIAKQIGNTRTAAALSLWIPYIEGAVVAIGNAPTALFRLLEMLDQGMPKPSIILGFPVGFVGAANSKAALAASTHNIPFITLHGRRGGSAITVAAINALAKGEDI</sequence>
<keyword evidence="7" id="KW-1185">Reference proteome</keyword>
<dbReference type="PANTHER" id="PTHR43588">
    <property type="entry name" value="COBALT-PRECORRIN-8 METHYLMUTASE"/>
    <property type="match status" value="1"/>
</dbReference>
<evidence type="ECO:0000256" key="4">
    <source>
        <dbReference type="ARBA" id="ARBA00023235"/>
    </source>
</evidence>
<comment type="caution">
    <text evidence="6">The sequence shown here is derived from an EMBL/GenBank/DDBJ whole genome shotgun (WGS) entry which is preliminary data.</text>
</comment>
<dbReference type="AlphaFoldDB" id="M1X4W2"/>
<evidence type="ECO:0000313" key="6">
    <source>
        <dbReference type="EMBL" id="CCH66786.1"/>
    </source>
</evidence>
<gene>
    <name evidence="6" type="ORF">RINTHH_6310</name>
</gene>
<keyword evidence="3" id="KW-0169">Cobalamin biosynthesis</keyword>
<dbReference type="Proteomes" id="UP000053051">
    <property type="component" value="Unassembled WGS sequence"/>
</dbReference>
<dbReference type="PANTHER" id="PTHR43588:SF1">
    <property type="entry name" value="COBALT-PRECORRIN-8 METHYLMUTASE"/>
    <property type="match status" value="1"/>
</dbReference>
<dbReference type="SUPFAM" id="SSF63965">
    <property type="entry name" value="Precorrin-8X methylmutase CbiC/CobH"/>
    <property type="match status" value="1"/>
</dbReference>
<protein>
    <submittedName>
        <fullName evidence="6">Cobalt-precorrin-8x methylmutase</fullName>
        <ecNumber evidence="6">5.4.1.2</ecNumber>
    </submittedName>
</protein>
<dbReference type="InterPro" id="IPR036588">
    <property type="entry name" value="CobH/CbiC_sf"/>
</dbReference>
<comment type="similarity">
    <text evidence="2">Belongs to the CobH/CbiC family.</text>
</comment>
<dbReference type="InterPro" id="IPR003722">
    <property type="entry name" value="Cbl_synth_CobH/CbiC"/>
</dbReference>
<evidence type="ECO:0000256" key="3">
    <source>
        <dbReference type="ARBA" id="ARBA00022573"/>
    </source>
</evidence>
<evidence type="ECO:0000259" key="5">
    <source>
        <dbReference type="Pfam" id="PF02570"/>
    </source>
</evidence>
<proteinExistence type="inferred from homology"/>
<evidence type="ECO:0000256" key="2">
    <source>
        <dbReference type="ARBA" id="ARBA00009774"/>
    </source>
</evidence>
<dbReference type="UniPathway" id="UPA00148"/>
<reference evidence="6 7" key="1">
    <citation type="submission" date="2012-05" db="EMBL/GenBank/DDBJ databases">
        <authorList>
            <person name="Hilton J."/>
        </authorList>
    </citation>
    <scope>NUCLEOTIDE SEQUENCE [LARGE SCALE GENOMIC DNA]</scope>
    <source>
        <strain evidence="6 7">HH01</strain>
    </source>
</reference>
<name>M1X4W2_9NOST</name>
<dbReference type="GO" id="GO:0009236">
    <property type="term" value="P:cobalamin biosynthetic process"/>
    <property type="evidence" value="ECO:0007669"/>
    <property type="project" value="UniProtKB-UniPathway"/>
</dbReference>
<dbReference type="NCBIfam" id="NF006136">
    <property type="entry name" value="PRK08285.1"/>
    <property type="match status" value="1"/>
</dbReference>
<organism evidence="6 7">
    <name type="scientific">Richelia intracellularis HH01</name>
    <dbReference type="NCBI Taxonomy" id="1165094"/>
    <lineage>
        <taxon>Bacteria</taxon>
        <taxon>Bacillati</taxon>
        <taxon>Cyanobacteriota</taxon>
        <taxon>Cyanophyceae</taxon>
        <taxon>Nostocales</taxon>
        <taxon>Nostocaceae</taxon>
        <taxon>Richelia</taxon>
    </lineage>
</organism>
<dbReference type="GO" id="GO:0016993">
    <property type="term" value="F:precorrin-8X methylmutase activity"/>
    <property type="evidence" value="ECO:0007669"/>
    <property type="project" value="InterPro"/>
</dbReference>
<evidence type="ECO:0000256" key="1">
    <source>
        <dbReference type="ARBA" id="ARBA00004953"/>
    </source>
</evidence>
<dbReference type="EC" id="5.4.1.2" evidence="6"/>
<dbReference type="Pfam" id="PF02570">
    <property type="entry name" value="CbiC"/>
    <property type="match status" value="1"/>
</dbReference>
<comment type="pathway">
    <text evidence="1">Cofactor biosynthesis; adenosylcobalamin biosynthesis.</text>
</comment>
<reference evidence="7" key="2">
    <citation type="submission" date="2016-01" db="EMBL/GenBank/DDBJ databases">
        <title>Diatom-associated endosymboitic cyanobacterium lacks core nitrogen metabolism enzymes.</title>
        <authorList>
            <person name="Hilton J.A."/>
            <person name="Foster R.A."/>
            <person name="Tripp H.J."/>
            <person name="Carter B.J."/>
            <person name="Zehr J.P."/>
            <person name="Villareal T.A."/>
        </authorList>
    </citation>
    <scope>NUCLEOTIDE SEQUENCE [LARGE SCALE GENOMIC DNA]</scope>
    <source>
        <strain evidence="7">HH01</strain>
    </source>
</reference>
<dbReference type="Gene3D" id="3.40.50.10230">
    <property type="entry name" value="Cobalamin biosynthesis CobH/CbiC, precorrin-8X methylmutase"/>
    <property type="match status" value="1"/>
</dbReference>
<evidence type="ECO:0000313" key="7">
    <source>
        <dbReference type="Proteomes" id="UP000053051"/>
    </source>
</evidence>
<keyword evidence="4 6" id="KW-0413">Isomerase</keyword>
<dbReference type="STRING" id="1165094.RINTHH_6310"/>
<feature type="domain" description="Cobalamin biosynthesis precorrin-8X methylmutase CobH/CbiC" evidence="5">
    <location>
        <begin position="39"/>
        <end position="234"/>
    </location>
</feature>